<sequence length="244" mass="28904">MTILLVENQLPKFNRLLPPEGVWVYPEVWYRDINDISMEDRMEARKYLFNDDSYKALLQYRKYIKRGSKIGRMFALHVFRKMDIVCALTMTEFLDNPEGYGIGDFYFGKVVWPKFKHTKYSRYAASDLFHMVFKSNLAHSMYSYFLVKRETTGVTFWDRVDRSIPCLGIMYPTDGPDVQKYMIIKKEVETGDRKCMILELNGDIYRSMDLKAYFMTAPNRKEEIVDKWLLEMDDAAKKVAVMQV</sequence>
<organism evidence="1 2">
    <name type="scientific">Candidatus Woesebacteria bacterium RBG_13_36_22</name>
    <dbReference type="NCBI Taxonomy" id="1802478"/>
    <lineage>
        <taxon>Bacteria</taxon>
        <taxon>Candidatus Woeseibacteriota</taxon>
    </lineage>
</organism>
<comment type="caution">
    <text evidence="1">The sequence shown here is derived from an EMBL/GenBank/DDBJ whole genome shotgun (WGS) entry which is preliminary data.</text>
</comment>
<evidence type="ECO:0000313" key="1">
    <source>
        <dbReference type="EMBL" id="OGM10665.1"/>
    </source>
</evidence>
<dbReference type="EMBL" id="MGFQ01000002">
    <property type="protein sequence ID" value="OGM10665.1"/>
    <property type="molecule type" value="Genomic_DNA"/>
</dbReference>
<name>A0A1F7X8K7_9BACT</name>
<reference evidence="1 2" key="1">
    <citation type="journal article" date="2016" name="Nat. Commun.">
        <title>Thousands of microbial genomes shed light on interconnected biogeochemical processes in an aquifer system.</title>
        <authorList>
            <person name="Anantharaman K."/>
            <person name="Brown C.T."/>
            <person name="Hug L.A."/>
            <person name="Sharon I."/>
            <person name="Castelle C.J."/>
            <person name="Probst A.J."/>
            <person name="Thomas B.C."/>
            <person name="Singh A."/>
            <person name="Wilkins M.J."/>
            <person name="Karaoz U."/>
            <person name="Brodie E.L."/>
            <person name="Williams K.H."/>
            <person name="Hubbard S.S."/>
            <person name="Banfield J.F."/>
        </authorList>
    </citation>
    <scope>NUCLEOTIDE SEQUENCE [LARGE SCALE GENOMIC DNA]</scope>
</reference>
<dbReference type="Proteomes" id="UP000176939">
    <property type="component" value="Unassembled WGS sequence"/>
</dbReference>
<evidence type="ECO:0000313" key="2">
    <source>
        <dbReference type="Proteomes" id="UP000176939"/>
    </source>
</evidence>
<gene>
    <name evidence="1" type="ORF">A2Z67_06155</name>
</gene>
<accession>A0A1F7X8K7</accession>
<dbReference type="AlphaFoldDB" id="A0A1F7X8K7"/>
<proteinExistence type="predicted"/>
<protein>
    <submittedName>
        <fullName evidence="1">Uncharacterized protein</fullName>
    </submittedName>
</protein>